<evidence type="ECO:0000256" key="6">
    <source>
        <dbReference type="ARBA" id="ARBA00022777"/>
    </source>
</evidence>
<comment type="caution">
    <text evidence="11">The sequence shown here is derived from an EMBL/GenBank/DDBJ whole genome shotgun (WGS) entry which is preliminary data.</text>
</comment>
<evidence type="ECO:0000256" key="8">
    <source>
        <dbReference type="ARBA" id="ARBA00023136"/>
    </source>
</evidence>
<dbReference type="Gene3D" id="3.30.565.10">
    <property type="entry name" value="Histidine kinase-like ATPase, C-terminal domain"/>
    <property type="match status" value="1"/>
</dbReference>
<evidence type="ECO:0000256" key="5">
    <source>
        <dbReference type="ARBA" id="ARBA00022692"/>
    </source>
</evidence>
<dbReference type="Proteomes" id="UP000706926">
    <property type="component" value="Unassembled WGS sequence"/>
</dbReference>
<evidence type="ECO:0000256" key="4">
    <source>
        <dbReference type="ARBA" id="ARBA00022679"/>
    </source>
</evidence>
<evidence type="ECO:0000256" key="9">
    <source>
        <dbReference type="SAM" id="Phobius"/>
    </source>
</evidence>
<dbReference type="SUPFAM" id="SSF55874">
    <property type="entry name" value="ATPase domain of HSP90 chaperone/DNA topoisomerase II/histidine kinase"/>
    <property type="match status" value="1"/>
</dbReference>
<keyword evidence="2" id="KW-1003">Cell membrane</keyword>
<dbReference type="SMART" id="SM00387">
    <property type="entry name" value="HATPase_c"/>
    <property type="match status" value="1"/>
</dbReference>
<dbReference type="SUPFAM" id="SSF158472">
    <property type="entry name" value="HAMP domain-like"/>
    <property type="match status" value="1"/>
</dbReference>
<dbReference type="EC" id="2.7.13.3" evidence="11"/>
<keyword evidence="4 11" id="KW-0808">Transferase</keyword>
<dbReference type="PANTHER" id="PTHR34220">
    <property type="entry name" value="SENSOR HISTIDINE KINASE YPDA"/>
    <property type="match status" value="1"/>
</dbReference>
<proteinExistence type="predicted"/>
<keyword evidence="8 9" id="KW-0472">Membrane</keyword>
<dbReference type="GO" id="GO:0004673">
    <property type="term" value="F:protein histidine kinase activity"/>
    <property type="evidence" value="ECO:0007669"/>
    <property type="project" value="UniProtKB-EC"/>
</dbReference>
<dbReference type="InterPro" id="IPR010559">
    <property type="entry name" value="Sig_transdc_His_kin_internal"/>
</dbReference>
<evidence type="ECO:0000256" key="2">
    <source>
        <dbReference type="ARBA" id="ARBA00022475"/>
    </source>
</evidence>
<dbReference type="InterPro" id="IPR036890">
    <property type="entry name" value="HATPase_C_sf"/>
</dbReference>
<dbReference type="Pfam" id="PF00672">
    <property type="entry name" value="HAMP"/>
    <property type="match status" value="1"/>
</dbReference>
<accession>A0ABS4FCQ4</accession>
<dbReference type="PROSITE" id="PS50885">
    <property type="entry name" value="HAMP"/>
    <property type="match status" value="1"/>
</dbReference>
<comment type="subcellular location">
    <subcellularLocation>
        <location evidence="1">Cell membrane</location>
        <topology evidence="1">Multi-pass membrane protein</topology>
    </subcellularLocation>
</comment>
<dbReference type="CDD" id="cd12912">
    <property type="entry name" value="PDC2_MCP_like"/>
    <property type="match status" value="1"/>
</dbReference>
<gene>
    <name evidence="11" type="ORF">J2Z18_003132</name>
</gene>
<keyword evidence="12" id="KW-1185">Reference proteome</keyword>
<dbReference type="RefSeq" id="WP_210094955.1">
    <property type="nucleotide sequence ID" value="NZ_JAGGKI010000007.1"/>
</dbReference>
<dbReference type="InterPro" id="IPR050640">
    <property type="entry name" value="Bact_2-comp_sensor_kinase"/>
</dbReference>
<dbReference type="PANTHER" id="PTHR34220:SF7">
    <property type="entry name" value="SENSOR HISTIDINE KINASE YPDA"/>
    <property type="match status" value="1"/>
</dbReference>
<protein>
    <submittedName>
        <fullName evidence="11">Two-component system sensor histidine kinase YesM</fullName>
        <ecNumber evidence="11">2.7.13.3</ecNumber>
    </submittedName>
</protein>
<dbReference type="Gene3D" id="3.30.450.20">
    <property type="entry name" value="PAS domain"/>
    <property type="match status" value="2"/>
</dbReference>
<feature type="domain" description="HAMP" evidence="10">
    <location>
        <begin position="330"/>
        <end position="383"/>
    </location>
</feature>
<dbReference type="SMART" id="SM00304">
    <property type="entry name" value="HAMP"/>
    <property type="match status" value="1"/>
</dbReference>
<dbReference type="Pfam" id="PF02518">
    <property type="entry name" value="HATPase_c"/>
    <property type="match status" value="1"/>
</dbReference>
<evidence type="ECO:0000313" key="11">
    <source>
        <dbReference type="EMBL" id="MBP1894029.1"/>
    </source>
</evidence>
<feature type="transmembrane region" description="Helical" evidence="9">
    <location>
        <begin position="16"/>
        <end position="39"/>
    </location>
</feature>
<dbReference type="Pfam" id="PF02743">
    <property type="entry name" value="dCache_1"/>
    <property type="match status" value="1"/>
</dbReference>
<evidence type="ECO:0000313" key="12">
    <source>
        <dbReference type="Proteomes" id="UP000706926"/>
    </source>
</evidence>
<keyword evidence="5 9" id="KW-0812">Transmembrane</keyword>
<evidence type="ECO:0000256" key="7">
    <source>
        <dbReference type="ARBA" id="ARBA00022989"/>
    </source>
</evidence>
<dbReference type="InterPro" id="IPR033479">
    <property type="entry name" value="dCache_1"/>
</dbReference>
<evidence type="ECO:0000256" key="3">
    <source>
        <dbReference type="ARBA" id="ARBA00022553"/>
    </source>
</evidence>
<dbReference type="GeneID" id="95405089"/>
<organism evidence="11 12">
    <name type="scientific">Paenibacillus lactis</name>
    <dbReference type="NCBI Taxonomy" id="228574"/>
    <lineage>
        <taxon>Bacteria</taxon>
        <taxon>Bacillati</taxon>
        <taxon>Bacillota</taxon>
        <taxon>Bacilli</taxon>
        <taxon>Bacillales</taxon>
        <taxon>Paenibacillaceae</taxon>
        <taxon>Paenibacillus</taxon>
    </lineage>
</organism>
<keyword evidence="6 11" id="KW-0418">Kinase</keyword>
<sequence>MKWRNWHYRFSFKTKILGLVFSVSMISVSLMAVFTSYYYTESAKNDFYMIAQDSTARMNHQLDRYFTQMAQSTYASIAGPLPSNSMLGDNPESGLLQKWLIRGQLFSREQEALVEGIMSKYIAINYSNVLGLVLRSHDNRLIYSKDHSLSHPMIRSSPWINDTLADTLTIVPSHYRPQNTLMAAYPYITLIVPVFDPNSLKLVGNLNIALSMTEIEDILGQTRLGRTGFFFIVDSSGEIVYHPDVNLAGRRVEDTAIRALPLGGQGAVIKRNGEKILMSGNRSELTGWNLVASVPMHEMASGLDFARKATLFVMSGIIVISLLFIPRMVDQVVRPILRLRNLMKQVEQGDTSVYAEVIAGKDEIQQLNGSFNQMTTRLNELIHTVHRLEINEMQLQLRQRDAHIQALLNQINPHLLYNTLEIIKSIAFIEKVPTIEKMVTSLAAVYRYSSKMPGAEVLLRDELKNLQHYLEIIHIRFEHFQSRISVHESCLDCRVIKLSLQPIVENSVKYAVEPKNGNAQITVTAYESDGDLIIDISDNGNGFPEEDLARIRHRMKLVEQQPEPASHEESVGLINVHSRMALRYGPPYGVSVHSLPGRGSKVSLRFPNKINS</sequence>
<dbReference type="InterPro" id="IPR003660">
    <property type="entry name" value="HAMP_dom"/>
</dbReference>
<dbReference type="Pfam" id="PF06580">
    <property type="entry name" value="His_kinase"/>
    <property type="match status" value="1"/>
</dbReference>
<reference evidence="11 12" key="1">
    <citation type="submission" date="2021-03" db="EMBL/GenBank/DDBJ databases">
        <title>Genomic Encyclopedia of Type Strains, Phase IV (KMG-IV): sequencing the most valuable type-strain genomes for metagenomic binning, comparative biology and taxonomic classification.</title>
        <authorList>
            <person name="Goeker M."/>
        </authorList>
    </citation>
    <scope>NUCLEOTIDE SEQUENCE [LARGE SCALE GENOMIC DNA]</scope>
    <source>
        <strain evidence="11 12">DSM 15596</strain>
    </source>
</reference>
<name>A0ABS4FCQ4_9BACL</name>
<evidence type="ECO:0000256" key="1">
    <source>
        <dbReference type="ARBA" id="ARBA00004651"/>
    </source>
</evidence>
<keyword evidence="7 9" id="KW-1133">Transmembrane helix</keyword>
<keyword evidence="3" id="KW-0597">Phosphoprotein</keyword>
<dbReference type="EMBL" id="JAGGKI010000007">
    <property type="protein sequence ID" value="MBP1894029.1"/>
    <property type="molecule type" value="Genomic_DNA"/>
</dbReference>
<dbReference type="InterPro" id="IPR003594">
    <property type="entry name" value="HATPase_dom"/>
</dbReference>
<evidence type="ECO:0000259" key="10">
    <source>
        <dbReference type="PROSITE" id="PS50885"/>
    </source>
</evidence>
<dbReference type="Gene3D" id="6.10.340.10">
    <property type="match status" value="1"/>
</dbReference>
<dbReference type="CDD" id="cd06225">
    <property type="entry name" value="HAMP"/>
    <property type="match status" value="1"/>
</dbReference>